<dbReference type="OrthoDB" id="7392499at2759"/>
<gene>
    <name evidence="3" type="ORF">GALMADRAFT_132354</name>
</gene>
<reference evidence="4" key="1">
    <citation type="journal article" date="2014" name="Proc. Natl. Acad. Sci. U.S.A.">
        <title>Extensive sampling of basidiomycete genomes demonstrates inadequacy of the white-rot/brown-rot paradigm for wood decay fungi.</title>
        <authorList>
            <person name="Riley R."/>
            <person name="Salamov A.A."/>
            <person name="Brown D.W."/>
            <person name="Nagy L.G."/>
            <person name="Floudas D."/>
            <person name="Held B.W."/>
            <person name="Levasseur A."/>
            <person name="Lombard V."/>
            <person name="Morin E."/>
            <person name="Otillar R."/>
            <person name="Lindquist E.A."/>
            <person name="Sun H."/>
            <person name="LaButti K.M."/>
            <person name="Schmutz J."/>
            <person name="Jabbour D."/>
            <person name="Luo H."/>
            <person name="Baker S.E."/>
            <person name="Pisabarro A.G."/>
            <person name="Walton J.D."/>
            <person name="Blanchette R.A."/>
            <person name="Henrissat B."/>
            <person name="Martin F."/>
            <person name="Cullen D."/>
            <person name="Hibbett D.S."/>
            <person name="Grigoriev I.V."/>
        </authorList>
    </citation>
    <scope>NUCLEOTIDE SEQUENCE [LARGE SCALE GENOMIC DNA]</scope>
    <source>
        <strain evidence="4">CBS 339.88</strain>
    </source>
</reference>
<dbReference type="Gene3D" id="3.20.20.380">
    <property type="entry name" value="Copper homeostasis (CutC) domain"/>
    <property type="match status" value="1"/>
</dbReference>
<dbReference type="GO" id="GO:0005507">
    <property type="term" value="F:copper ion binding"/>
    <property type="evidence" value="ECO:0007669"/>
    <property type="project" value="TreeGrafter"/>
</dbReference>
<proteinExistence type="inferred from homology"/>
<dbReference type="PANTHER" id="PTHR12598">
    <property type="entry name" value="COPPER HOMEOSTASIS PROTEIN CUTC"/>
    <property type="match status" value="1"/>
</dbReference>
<dbReference type="InterPro" id="IPR036822">
    <property type="entry name" value="CutC-like_dom_sf"/>
</dbReference>
<dbReference type="HOGENOM" id="CLU_050555_4_1_1"/>
<comment type="similarity">
    <text evidence="1">Belongs to the CutC family.</text>
</comment>
<dbReference type="Pfam" id="PF03932">
    <property type="entry name" value="CutC"/>
    <property type="match status" value="1"/>
</dbReference>
<dbReference type="InterPro" id="IPR005627">
    <property type="entry name" value="CutC-like"/>
</dbReference>
<dbReference type="Proteomes" id="UP000027222">
    <property type="component" value="Unassembled WGS sequence"/>
</dbReference>
<evidence type="ECO:0000256" key="1">
    <source>
        <dbReference type="ARBA" id="ARBA00007768"/>
    </source>
</evidence>
<sequence>MSLANIYLEVCVGTAELAEAALKGGAAAIEICQLTADGGITPDISLVDSISRLVMQRNNCPIVTIRIRPRTGNFVYSDKEFQTMLNDIVVFKESDCVQGFSLAVLTESGSVDVDRMNM</sequence>
<protein>
    <recommendedName>
        <fullName evidence="2">Copper homeostasis protein cutC homolog</fullName>
    </recommendedName>
</protein>
<evidence type="ECO:0000256" key="2">
    <source>
        <dbReference type="ARBA" id="ARBA00019014"/>
    </source>
</evidence>
<dbReference type="SUPFAM" id="SSF110395">
    <property type="entry name" value="CutC-like"/>
    <property type="match status" value="1"/>
</dbReference>
<dbReference type="PANTHER" id="PTHR12598:SF0">
    <property type="entry name" value="COPPER HOMEOSTASIS PROTEIN CUTC HOMOLOG"/>
    <property type="match status" value="1"/>
</dbReference>
<keyword evidence="4" id="KW-1185">Reference proteome</keyword>
<dbReference type="EMBL" id="KL142367">
    <property type="protein sequence ID" value="KDR85691.1"/>
    <property type="molecule type" value="Genomic_DNA"/>
</dbReference>
<organism evidence="3 4">
    <name type="scientific">Galerina marginata (strain CBS 339.88)</name>
    <dbReference type="NCBI Taxonomy" id="685588"/>
    <lineage>
        <taxon>Eukaryota</taxon>
        <taxon>Fungi</taxon>
        <taxon>Dikarya</taxon>
        <taxon>Basidiomycota</taxon>
        <taxon>Agaricomycotina</taxon>
        <taxon>Agaricomycetes</taxon>
        <taxon>Agaricomycetidae</taxon>
        <taxon>Agaricales</taxon>
        <taxon>Agaricineae</taxon>
        <taxon>Strophariaceae</taxon>
        <taxon>Galerina</taxon>
    </lineage>
</organism>
<dbReference type="AlphaFoldDB" id="A0A067TR75"/>
<dbReference type="STRING" id="685588.A0A067TR75"/>
<name>A0A067TR75_GALM3</name>
<evidence type="ECO:0000313" key="3">
    <source>
        <dbReference type="EMBL" id="KDR85691.1"/>
    </source>
</evidence>
<accession>A0A067TR75</accession>
<evidence type="ECO:0000313" key="4">
    <source>
        <dbReference type="Proteomes" id="UP000027222"/>
    </source>
</evidence>